<accession>A0ABT0RNT2</accession>
<proteinExistence type="predicted"/>
<evidence type="ECO:0000313" key="3">
    <source>
        <dbReference type="EMBL" id="MCL6684165.1"/>
    </source>
</evidence>
<evidence type="ECO:0000259" key="2">
    <source>
        <dbReference type="Pfam" id="PF07969"/>
    </source>
</evidence>
<dbReference type="InterPro" id="IPR013108">
    <property type="entry name" value="Amidohydro_3"/>
</dbReference>
<dbReference type="InterPro" id="IPR011059">
    <property type="entry name" value="Metal-dep_hydrolase_composite"/>
</dbReference>
<dbReference type="PANTHER" id="PTHR11647:SF1">
    <property type="entry name" value="COLLAPSIN RESPONSE MEDIATOR PROTEIN"/>
    <property type="match status" value="1"/>
</dbReference>
<feature type="domain" description="Amidohydrolase 3" evidence="2">
    <location>
        <begin position="72"/>
        <end position="541"/>
    </location>
</feature>
<protein>
    <submittedName>
        <fullName evidence="3">D-aminoacylase</fullName>
    </submittedName>
</protein>
<dbReference type="InterPro" id="IPR032466">
    <property type="entry name" value="Metal_Hydrolase"/>
</dbReference>
<dbReference type="Proteomes" id="UP001165363">
    <property type="component" value="Unassembled WGS sequence"/>
</dbReference>
<dbReference type="Gene3D" id="3.20.20.140">
    <property type="entry name" value="Metal-dependent hydrolases"/>
    <property type="match status" value="2"/>
</dbReference>
<feature type="signal peptide" evidence="1">
    <location>
        <begin position="1"/>
        <end position="22"/>
    </location>
</feature>
<dbReference type="SUPFAM" id="SSF51338">
    <property type="entry name" value="Composite domain of metallo-dependent hydrolases"/>
    <property type="match status" value="1"/>
</dbReference>
<dbReference type="InterPro" id="IPR050378">
    <property type="entry name" value="Metallo-dep_Hydrolases_sf"/>
</dbReference>
<dbReference type="RefSeq" id="WP_249848489.1">
    <property type="nucleotide sequence ID" value="NZ_JAMGBD010000001.1"/>
</dbReference>
<feature type="chain" id="PRO_5045838472" evidence="1">
    <location>
        <begin position="23"/>
        <end position="571"/>
    </location>
</feature>
<organism evidence="3 4">
    <name type="scientific">Sphingomonas alba</name>
    <dbReference type="NCBI Taxonomy" id="2908208"/>
    <lineage>
        <taxon>Bacteria</taxon>
        <taxon>Pseudomonadati</taxon>
        <taxon>Pseudomonadota</taxon>
        <taxon>Alphaproteobacteria</taxon>
        <taxon>Sphingomonadales</taxon>
        <taxon>Sphingomonadaceae</taxon>
        <taxon>Sphingomonas</taxon>
    </lineage>
</organism>
<comment type="caution">
    <text evidence="3">The sequence shown here is derived from an EMBL/GenBank/DDBJ whole genome shotgun (WGS) entry which is preliminary data.</text>
</comment>
<evidence type="ECO:0000256" key="1">
    <source>
        <dbReference type="SAM" id="SignalP"/>
    </source>
</evidence>
<dbReference type="EMBL" id="JAMGBD010000001">
    <property type="protein sequence ID" value="MCL6684165.1"/>
    <property type="molecule type" value="Genomic_DNA"/>
</dbReference>
<dbReference type="PANTHER" id="PTHR11647">
    <property type="entry name" value="HYDRANTOINASE/DIHYDROPYRIMIDINASE FAMILY MEMBER"/>
    <property type="match status" value="1"/>
</dbReference>
<dbReference type="Gene3D" id="2.30.40.10">
    <property type="entry name" value="Urease, subunit C, domain 1"/>
    <property type="match status" value="1"/>
</dbReference>
<sequence length="571" mass="60754">MVRRSLVLTTALAAVLSQGLMAQGTAPASYDLLIRNGTIYDGSGGTPYTGDIGIKDGKIVYAGPSQAGSAAKTVDAHGLAVAPGFINMLSWATESLLVDGMGQSDLRQGVTLEVMGEGWSMGPLNDRMKKQAVEQQGDFKYPIEWTTLGDYLSLVEKRGTTMNVASYVGATTVRQHELGDNDVDPTPEQLKRMRALVRQAMQEGALGVGSSLIYPPATFAETDELVALTTEAAQCGGRYISHMRSEGDRLLESIDEVIEISRRSGAPAEIYHLKQMGRANWGKLDAAIAKIEAARASGLKISADMYTYTAGATGLAASMPPWVQDGGTEAMLKRLKDPATVERIKADMLKPGSNWENLYLHAGPEGVLLASLVDPSLKPLMGKTVAEVAKLRGVSPEQAVIDLVLTDQGRSGAIYFLMNEDNVRKEAALPWVSFGSDGEASAPEGVFLKSSTHPRSYGNFARFLGKYVRDERVTSLADAVRRLSALPASNLGLQDRGQLKAGMAADVVLFDPATIADHSTFANPMQFATGVQAVFVNGVQVLKDGTPTGAKPGRFVKGPGWTGWPGGGACK</sequence>
<dbReference type="SUPFAM" id="SSF51556">
    <property type="entry name" value="Metallo-dependent hydrolases"/>
    <property type="match status" value="1"/>
</dbReference>
<gene>
    <name evidence="3" type="ORF">LZ536_09670</name>
</gene>
<keyword evidence="1" id="KW-0732">Signal</keyword>
<dbReference type="Pfam" id="PF07969">
    <property type="entry name" value="Amidohydro_3"/>
    <property type="match status" value="1"/>
</dbReference>
<name>A0ABT0RNT2_9SPHN</name>
<reference evidence="3" key="1">
    <citation type="submission" date="2022-05" db="EMBL/GenBank/DDBJ databases">
        <authorList>
            <person name="Jo J.-H."/>
            <person name="Im W.-T."/>
        </authorList>
    </citation>
    <scope>NUCLEOTIDE SEQUENCE</scope>
    <source>
        <strain evidence="3">SE158</strain>
    </source>
</reference>
<dbReference type="CDD" id="cd01297">
    <property type="entry name" value="D-aminoacylase"/>
    <property type="match status" value="1"/>
</dbReference>
<keyword evidence="4" id="KW-1185">Reference proteome</keyword>
<evidence type="ECO:0000313" key="4">
    <source>
        <dbReference type="Proteomes" id="UP001165363"/>
    </source>
</evidence>